<dbReference type="PANTHER" id="PTHR38110:SF1">
    <property type="entry name" value="THIOESTERASE DOMAIN-CONTAINING PROTEIN"/>
    <property type="match status" value="1"/>
</dbReference>
<dbReference type="Proteomes" id="UP000243723">
    <property type="component" value="Unassembled WGS sequence"/>
</dbReference>
<dbReference type="Gene3D" id="2.40.160.210">
    <property type="entry name" value="Acyl-CoA thioesterase, double hotdog domain"/>
    <property type="match status" value="2"/>
</dbReference>
<dbReference type="SUPFAM" id="SSF54637">
    <property type="entry name" value="Thioesterase/thiol ester dehydrase-isomerase"/>
    <property type="match status" value="1"/>
</dbReference>
<evidence type="ECO:0000259" key="1">
    <source>
        <dbReference type="Pfam" id="PF13622"/>
    </source>
</evidence>
<dbReference type="PANTHER" id="PTHR38110">
    <property type="entry name" value="CHROMOSOME 23, WHOLE GENOME SHOTGUN SEQUENCE"/>
    <property type="match status" value="1"/>
</dbReference>
<comment type="caution">
    <text evidence="3">The sequence shown here is derived from an EMBL/GenBank/DDBJ whole genome shotgun (WGS) entry which is preliminary data.</text>
</comment>
<dbReference type="STRING" id="40998.A0A2P7Z651"/>
<reference evidence="3 4" key="1">
    <citation type="submission" date="2017-05" db="EMBL/GenBank/DDBJ databases">
        <title>Draft genome sequence of Elsinoe australis.</title>
        <authorList>
            <person name="Cheng Q."/>
        </authorList>
    </citation>
    <scope>NUCLEOTIDE SEQUENCE [LARGE SCALE GENOMIC DNA]</scope>
    <source>
        <strain evidence="3 4">NL1</strain>
    </source>
</reference>
<feature type="domain" description="Acyl-CoA thioesterase-like N-terminal HotDog" evidence="1">
    <location>
        <begin position="23"/>
        <end position="111"/>
    </location>
</feature>
<feature type="domain" description="Acyl-CoA thioesterase-like C-terminal" evidence="2">
    <location>
        <begin position="153"/>
        <end position="302"/>
    </location>
</feature>
<organism evidence="3 4">
    <name type="scientific">Elsinoe australis</name>
    <dbReference type="NCBI Taxonomy" id="40998"/>
    <lineage>
        <taxon>Eukaryota</taxon>
        <taxon>Fungi</taxon>
        <taxon>Dikarya</taxon>
        <taxon>Ascomycota</taxon>
        <taxon>Pezizomycotina</taxon>
        <taxon>Dothideomycetes</taxon>
        <taxon>Dothideomycetidae</taxon>
        <taxon>Myriangiales</taxon>
        <taxon>Elsinoaceae</taxon>
        <taxon>Elsinoe</taxon>
    </lineage>
</organism>
<evidence type="ECO:0000313" key="3">
    <source>
        <dbReference type="EMBL" id="PSK43710.1"/>
    </source>
</evidence>
<name>A0A2P7Z651_9PEZI</name>
<evidence type="ECO:0000313" key="4">
    <source>
        <dbReference type="Proteomes" id="UP000243723"/>
    </source>
</evidence>
<sequence>MVSFAEGISVKPSSSHTYQAHFHDNWCIGSVPHGGYITSCFMQVAAIHFATTLAKQNQPHTITLHLEFVRRTEVGPAEFRVRDVKLGRLTSTIHISLFQNGREEVIGYFTNSNIPRENGPTFDTHWKLDPPTTPAKVSALMTGKDTEWAERQWMPFADFRKASANMRFFFPKNGQIEKGLADQWMAFKNGERFTNTSLGMVADMFPQLPETFRSETDPYSVEAEVKGIDTEAEARKKGSAKFWYPTLLLNLDVKKALPEEGVDVLFVRTRAKRIQNGRYDLEIVIMDDSGDIVALSHHVCMILPAERNLAKRSISENSSKL</sequence>
<dbReference type="AlphaFoldDB" id="A0A2P7Z651"/>
<protein>
    <recommendedName>
        <fullName evidence="5">Thioesterase-like superfamily-domain-containing protein</fullName>
    </recommendedName>
</protein>
<dbReference type="OrthoDB" id="2532955at2759"/>
<dbReference type="InterPro" id="IPR052389">
    <property type="entry name" value="Sec_Metab_Biosynth-Assoc"/>
</dbReference>
<dbReference type="InterPro" id="IPR042171">
    <property type="entry name" value="Acyl-CoA_hotdog"/>
</dbReference>
<gene>
    <name evidence="3" type="ORF">B9Z65_7224</name>
</gene>
<dbReference type="Pfam" id="PF20789">
    <property type="entry name" value="4HBT_3C"/>
    <property type="match status" value="1"/>
</dbReference>
<evidence type="ECO:0000259" key="2">
    <source>
        <dbReference type="Pfam" id="PF20789"/>
    </source>
</evidence>
<dbReference type="InterPro" id="IPR049450">
    <property type="entry name" value="ACOT8-like_C"/>
</dbReference>
<dbReference type="InterPro" id="IPR049449">
    <property type="entry name" value="TesB_ACOT8-like_N"/>
</dbReference>
<evidence type="ECO:0008006" key="5">
    <source>
        <dbReference type="Google" id="ProtNLM"/>
    </source>
</evidence>
<accession>A0A2P7Z651</accession>
<proteinExistence type="predicted"/>
<dbReference type="EMBL" id="NHZQ01000305">
    <property type="protein sequence ID" value="PSK43710.1"/>
    <property type="molecule type" value="Genomic_DNA"/>
</dbReference>
<dbReference type="InterPro" id="IPR029069">
    <property type="entry name" value="HotDog_dom_sf"/>
</dbReference>
<keyword evidence="4" id="KW-1185">Reference proteome</keyword>
<dbReference type="Pfam" id="PF13622">
    <property type="entry name" value="4HBT_3"/>
    <property type="match status" value="1"/>
</dbReference>